<evidence type="ECO:0000313" key="1">
    <source>
        <dbReference type="EMBL" id="TKR58664.1"/>
    </source>
</evidence>
<organism evidence="1 2">
    <name type="scientific">Steinernema carpocapsae</name>
    <name type="common">Entomopathogenic nematode</name>
    <dbReference type="NCBI Taxonomy" id="34508"/>
    <lineage>
        <taxon>Eukaryota</taxon>
        <taxon>Metazoa</taxon>
        <taxon>Ecdysozoa</taxon>
        <taxon>Nematoda</taxon>
        <taxon>Chromadorea</taxon>
        <taxon>Rhabditida</taxon>
        <taxon>Tylenchina</taxon>
        <taxon>Panagrolaimomorpha</taxon>
        <taxon>Strongyloidoidea</taxon>
        <taxon>Steinernematidae</taxon>
        <taxon>Steinernema</taxon>
    </lineage>
</organism>
<dbReference type="Proteomes" id="UP000298663">
    <property type="component" value="Unassembled WGS sequence"/>
</dbReference>
<comment type="caution">
    <text evidence="1">The sequence shown here is derived from an EMBL/GenBank/DDBJ whole genome shotgun (WGS) entry which is preliminary data.</text>
</comment>
<sequence length="73" mass="8502">MVYEQLSMLRWYVDTANKTWMSMAEAHDTLNDDDNNIQIVEKWQQDYVPNQDQSEDPKEVPCPGLALTVDLTL</sequence>
<gene>
    <name evidence="1" type="ORF">L596_030079</name>
</gene>
<protein>
    <submittedName>
        <fullName evidence="1">Uncharacterized protein</fullName>
    </submittedName>
</protein>
<dbReference type="AlphaFoldDB" id="A0A4U5LRN4"/>
<proteinExistence type="predicted"/>
<name>A0A4U5LRN4_STECR</name>
<keyword evidence="2" id="KW-1185">Reference proteome</keyword>
<dbReference type="EMBL" id="AZBU02000013">
    <property type="protein sequence ID" value="TKR58664.1"/>
    <property type="molecule type" value="Genomic_DNA"/>
</dbReference>
<reference evidence="1 2" key="1">
    <citation type="journal article" date="2015" name="Genome Biol.">
        <title>Comparative genomics of Steinernema reveals deeply conserved gene regulatory networks.</title>
        <authorList>
            <person name="Dillman A.R."/>
            <person name="Macchietto M."/>
            <person name="Porter C.F."/>
            <person name="Rogers A."/>
            <person name="Williams B."/>
            <person name="Antoshechkin I."/>
            <person name="Lee M.M."/>
            <person name="Goodwin Z."/>
            <person name="Lu X."/>
            <person name="Lewis E.E."/>
            <person name="Goodrich-Blair H."/>
            <person name="Stock S.P."/>
            <person name="Adams B.J."/>
            <person name="Sternberg P.W."/>
            <person name="Mortazavi A."/>
        </authorList>
    </citation>
    <scope>NUCLEOTIDE SEQUENCE [LARGE SCALE GENOMIC DNA]</scope>
    <source>
        <strain evidence="1 2">ALL</strain>
    </source>
</reference>
<reference evidence="1 2" key="2">
    <citation type="journal article" date="2019" name="G3 (Bethesda)">
        <title>Hybrid Assembly of the Genome of the Entomopathogenic Nematode Steinernema carpocapsae Identifies the X-Chromosome.</title>
        <authorList>
            <person name="Serra L."/>
            <person name="Macchietto M."/>
            <person name="Macias-Munoz A."/>
            <person name="McGill C.J."/>
            <person name="Rodriguez I.M."/>
            <person name="Rodriguez B."/>
            <person name="Murad R."/>
            <person name="Mortazavi A."/>
        </authorList>
    </citation>
    <scope>NUCLEOTIDE SEQUENCE [LARGE SCALE GENOMIC DNA]</scope>
    <source>
        <strain evidence="1 2">ALL</strain>
    </source>
</reference>
<accession>A0A4U5LRN4</accession>
<evidence type="ECO:0000313" key="2">
    <source>
        <dbReference type="Proteomes" id="UP000298663"/>
    </source>
</evidence>